<evidence type="ECO:0000256" key="2">
    <source>
        <dbReference type="SAM" id="MobiDB-lite"/>
    </source>
</evidence>
<feature type="compositionally biased region" description="Low complexity" evidence="2">
    <location>
        <begin position="638"/>
        <end position="648"/>
    </location>
</feature>
<feature type="region of interest" description="Disordered" evidence="2">
    <location>
        <begin position="65"/>
        <end position="299"/>
    </location>
</feature>
<keyword evidence="1" id="KW-0175">Coiled coil</keyword>
<keyword evidence="5" id="KW-0131">Cell cycle</keyword>
<comment type="caution">
    <text evidence="5">The sequence shown here is derived from an EMBL/GenBank/DDBJ whole genome shotgun (WGS) entry which is preliminary data.</text>
</comment>
<dbReference type="EMBL" id="JARQBJ010000004">
    <property type="protein sequence ID" value="MDT2810860.1"/>
    <property type="molecule type" value="Genomic_DNA"/>
</dbReference>
<dbReference type="RefSeq" id="WP_311835608.1">
    <property type="nucleotide sequence ID" value="NZ_JARQBJ010000004.1"/>
</dbReference>
<protein>
    <submittedName>
        <fullName evidence="5">Cell division site-positioning protein MapZ family protein</fullName>
    </submittedName>
</protein>
<evidence type="ECO:0000313" key="6">
    <source>
        <dbReference type="Proteomes" id="UP001256711"/>
    </source>
</evidence>
<feature type="compositionally biased region" description="Acidic residues" evidence="2">
    <location>
        <begin position="87"/>
        <end position="97"/>
    </location>
</feature>
<dbReference type="Pfam" id="PF18708">
    <property type="entry name" value="MapZ_C2"/>
    <property type="match status" value="1"/>
</dbReference>
<proteinExistence type="predicted"/>
<feature type="region of interest" description="Disordered" evidence="2">
    <location>
        <begin position="629"/>
        <end position="669"/>
    </location>
</feature>
<feature type="compositionally biased region" description="Basic and acidic residues" evidence="2">
    <location>
        <begin position="74"/>
        <end position="86"/>
    </location>
</feature>
<feature type="compositionally biased region" description="Acidic residues" evidence="2">
    <location>
        <begin position="205"/>
        <end position="227"/>
    </location>
</feature>
<accession>A0AAW8TXH3</accession>
<dbReference type="GO" id="GO:0051301">
    <property type="term" value="P:cell division"/>
    <property type="evidence" value="ECO:0007669"/>
    <property type="project" value="UniProtKB-KW"/>
</dbReference>
<feature type="compositionally biased region" description="Acidic residues" evidence="2">
    <location>
        <begin position="238"/>
        <end position="271"/>
    </location>
</feature>
<feature type="coiled-coil region" evidence="1">
    <location>
        <begin position="413"/>
        <end position="447"/>
    </location>
</feature>
<gene>
    <name evidence="5" type="ORF">P7H43_10195</name>
</gene>
<name>A0AAW8TXH3_9ENTE</name>
<sequence length="771" mass="83342">MINTCPYCGFTPLAGKMVCPECGREIEENIAHKLQDIDEKNRKNNDSISWNDFQDVSLGALMNHLENNGTSSEDATKDSDESKEVESVEADAEEVEEFAVPAKDLAEESLTNDETDEFDQNDETEAVDHLEDNPILSAYIKRHREGSDAEGPSLEELVAAQQAATKKDPGEEINEAKLALNETPTPNAEEQASDLADSETTSQEQDSEVESEALEAEHDEETAEEVAESSKESSTVPETEEEMVPEVEADAETPLEETEDLATDAPAEDVPEALANENQTDTDEEFSEETQWDEADTEELDEIPEKAQGVASNLQTETPIADEKIEKAAIKADVNDSLTEEVANEPEKSTTESVAATEYVVSEVNEAAEPQATIAATKESKTAPVVKKRQKWPIVLAAAVLLAGGGSAYAYHQQQVAQEQKQAQAKAKALAAELKDLKKSVEALYLNDDKDFLKAGLTSAEVTGVLKQVEDFSDTSKTKDLKAELTDIQEKLALQDQVNGLYTKPVISGDVFTKEVAIATTEKIDLDITGDDPFDQLLAEGVQAAKDQLTQLNNAQAAMTSLVKDGKAVAEPKEADYQAAQKLVAEMVASEEKTALSDQLKLVETKINENKAAAKAAAEKAAQEKAAQEKAAAEKAAQEQAAKEAAAASSANSNLPAEASPNMQTNSANQPILTTNAADVADSSNPAWTWSSGVLDQVIATCIERGYIVEGGYKLERVRIENGEGYYNLYATTNQAPLTANYKAKDLPLYLVTINCKTGYFRGNGNDHTVR</sequence>
<evidence type="ECO:0000259" key="3">
    <source>
        <dbReference type="Pfam" id="PF18041"/>
    </source>
</evidence>
<feature type="domain" description="MapZ extracellular" evidence="3">
    <location>
        <begin position="418"/>
        <end position="542"/>
    </location>
</feature>
<feature type="compositionally biased region" description="Acidic residues" evidence="2">
    <location>
        <begin position="280"/>
        <end position="299"/>
    </location>
</feature>
<dbReference type="AlphaFoldDB" id="A0AAW8TXH3"/>
<keyword evidence="5" id="KW-0132">Cell division</keyword>
<feature type="domain" description="MapZ extracellular C-terminal" evidence="4">
    <location>
        <begin position="671"/>
        <end position="764"/>
    </location>
</feature>
<feature type="compositionally biased region" description="Acidic residues" evidence="2">
    <location>
        <begin position="110"/>
        <end position="125"/>
    </location>
</feature>
<organism evidence="5 6">
    <name type="scientific">Enterococcus asini</name>
    <dbReference type="NCBI Taxonomy" id="57732"/>
    <lineage>
        <taxon>Bacteria</taxon>
        <taxon>Bacillati</taxon>
        <taxon>Bacillota</taxon>
        <taxon>Bacilli</taxon>
        <taxon>Lactobacillales</taxon>
        <taxon>Enterococcaceae</taxon>
        <taxon>Enterococcus</taxon>
    </lineage>
</organism>
<feature type="compositionally biased region" description="Polar residues" evidence="2">
    <location>
        <begin position="649"/>
        <end position="669"/>
    </location>
</feature>
<dbReference type="Proteomes" id="UP001256711">
    <property type="component" value="Unassembled WGS sequence"/>
</dbReference>
<dbReference type="InterPro" id="IPR041295">
    <property type="entry name" value="MapZ_EC1"/>
</dbReference>
<evidence type="ECO:0000259" key="4">
    <source>
        <dbReference type="Pfam" id="PF18708"/>
    </source>
</evidence>
<reference evidence="5" key="1">
    <citation type="submission" date="2023-03" db="EMBL/GenBank/DDBJ databases">
        <authorList>
            <person name="Shen W."/>
            <person name="Cai J."/>
        </authorList>
    </citation>
    <scope>NUCLEOTIDE SEQUENCE</scope>
    <source>
        <strain evidence="5">B226-2</strain>
    </source>
</reference>
<dbReference type="Pfam" id="PF18041">
    <property type="entry name" value="MapZ_EC1"/>
    <property type="match status" value="1"/>
</dbReference>
<evidence type="ECO:0000256" key="1">
    <source>
        <dbReference type="SAM" id="Coils"/>
    </source>
</evidence>
<evidence type="ECO:0000313" key="5">
    <source>
        <dbReference type="EMBL" id="MDT2810860.1"/>
    </source>
</evidence>
<dbReference type="InterPro" id="IPR040532">
    <property type="entry name" value="MapZ_C2"/>
</dbReference>